<evidence type="ECO:0000313" key="1">
    <source>
        <dbReference type="EMBL" id="KAI3797503.1"/>
    </source>
</evidence>
<dbReference type="Proteomes" id="UP001056120">
    <property type="component" value="Linkage Group LG11"/>
</dbReference>
<reference evidence="2" key="1">
    <citation type="journal article" date="2022" name="Mol. Ecol. Resour.">
        <title>The genomes of chicory, endive, great burdock and yacon provide insights into Asteraceae palaeo-polyploidization history and plant inulin production.</title>
        <authorList>
            <person name="Fan W."/>
            <person name="Wang S."/>
            <person name="Wang H."/>
            <person name="Wang A."/>
            <person name="Jiang F."/>
            <person name="Liu H."/>
            <person name="Zhao H."/>
            <person name="Xu D."/>
            <person name="Zhang Y."/>
        </authorList>
    </citation>
    <scope>NUCLEOTIDE SEQUENCE [LARGE SCALE GENOMIC DNA]</scope>
    <source>
        <strain evidence="2">cv. Yunnan</strain>
    </source>
</reference>
<reference evidence="1 2" key="2">
    <citation type="journal article" date="2022" name="Mol. Ecol. Resour.">
        <title>The genomes of chicory, endive, great burdock and yacon provide insights into Asteraceae paleo-polyploidization history and plant inulin production.</title>
        <authorList>
            <person name="Fan W."/>
            <person name="Wang S."/>
            <person name="Wang H."/>
            <person name="Wang A."/>
            <person name="Jiang F."/>
            <person name="Liu H."/>
            <person name="Zhao H."/>
            <person name="Xu D."/>
            <person name="Zhang Y."/>
        </authorList>
    </citation>
    <scope>NUCLEOTIDE SEQUENCE [LARGE SCALE GENOMIC DNA]</scope>
    <source>
        <strain evidence="2">cv. Yunnan</strain>
        <tissue evidence="1">Leaves</tissue>
    </source>
</reference>
<organism evidence="1 2">
    <name type="scientific">Smallanthus sonchifolius</name>
    <dbReference type="NCBI Taxonomy" id="185202"/>
    <lineage>
        <taxon>Eukaryota</taxon>
        <taxon>Viridiplantae</taxon>
        <taxon>Streptophyta</taxon>
        <taxon>Embryophyta</taxon>
        <taxon>Tracheophyta</taxon>
        <taxon>Spermatophyta</taxon>
        <taxon>Magnoliopsida</taxon>
        <taxon>eudicotyledons</taxon>
        <taxon>Gunneridae</taxon>
        <taxon>Pentapetalae</taxon>
        <taxon>asterids</taxon>
        <taxon>campanulids</taxon>
        <taxon>Asterales</taxon>
        <taxon>Asteraceae</taxon>
        <taxon>Asteroideae</taxon>
        <taxon>Heliantheae alliance</taxon>
        <taxon>Millerieae</taxon>
        <taxon>Smallanthus</taxon>
    </lineage>
</organism>
<dbReference type="EMBL" id="CM042028">
    <property type="protein sequence ID" value="KAI3797503.1"/>
    <property type="molecule type" value="Genomic_DNA"/>
</dbReference>
<keyword evidence="2" id="KW-1185">Reference proteome</keyword>
<accession>A0ACB9HQ01</accession>
<protein>
    <submittedName>
        <fullName evidence="1">Uncharacterized protein</fullName>
    </submittedName>
</protein>
<name>A0ACB9HQ01_9ASTR</name>
<evidence type="ECO:0000313" key="2">
    <source>
        <dbReference type="Proteomes" id="UP001056120"/>
    </source>
</evidence>
<gene>
    <name evidence="1" type="ORF">L1987_32760</name>
</gene>
<comment type="caution">
    <text evidence="1">The sequence shown here is derived from an EMBL/GenBank/DDBJ whole genome shotgun (WGS) entry which is preliminary data.</text>
</comment>
<proteinExistence type="predicted"/>
<sequence length="107" mass="12105">MQSFMQIYGQRARVPGAIIIDERTTAVVKEKLDQTAAYCDQTQQMQDGFSKKQHVADLEFSTSKKAAGNPVMFNWFSNVKASKKQGETGRFDSTERSKVSKRESSKF</sequence>